<name>A0A9P5ZR78_PLEER</name>
<gene>
    <name evidence="1" type="ORF">BDN71DRAFT_1433387</name>
</gene>
<dbReference type="EMBL" id="MU154605">
    <property type="protein sequence ID" value="KAF9492170.1"/>
    <property type="molecule type" value="Genomic_DNA"/>
</dbReference>
<evidence type="ECO:0000313" key="1">
    <source>
        <dbReference type="EMBL" id="KAF9492170.1"/>
    </source>
</evidence>
<accession>A0A9P5ZR78</accession>
<organism evidence="1 2">
    <name type="scientific">Pleurotus eryngii</name>
    <name type="common">Boletus of the steppes</name>
    <dbReference type="NCBI Taxonomy" id="5323"/>
    <lineage>
        <taxon>Eukaryota</taxon>
        <taxon>Fungi</taxon>
        <taxon>Dikarya</taxon>
        <taxon>Basidiomycota</taxon>
        <taxon>Agaricomycotina</taxon>
        <taxon>Agaricomycetes</taxon>
        <taxon>Agaricomycetidae</taxon>
        <taxon>Agaricales</taxon>
        <taxon>Pleurotineae</taxon>
        <taxon>Pleurotaceae</taxon>
        <taxon>Pleurotus</taxon>
    </lineage>
</organism>
<proteinExistence type="predicted"/>
<keyword evidence="2" id="KW-1185">Reference proteome</keyword>
<dbReference type="OrthoDB" id="2634326at2759"/>
<reference evidence="1" key="1">
    <citation type="submission" date="2020-11" db="EMBL/GenBank/DDBJ databases">
        <authorList>
            <consortium name="DOE Joint Genome Institute"/>
            <person name="Ahrendt S."/>
            <person name="Riley R."/>
            <person name="Andreopoulos W."/>
            <person name="Labutti K."/>
            <person name="Pangilinan J."/>
            <person name="Ruiz-Duenas F.J."/>
            <person name="Barrasa J.M."/>
            <person name="Sanchez-Garcia M."/>
            <person name="Camarero S."/>
            <person name="Miyauchi S."/>
            <person name="Serrano A."/>
            <person name="Linde D."/>
            <person name="Babiker R."/>
            <person name="Drula E."/>
            <person name="Ayuso-Fernandez I."/>
            <person name="Pacheco R."/>
            <person name="Padilla G."/>
            <person name="Ferreira P."/>
            <person name="Barriuso J."/>
            <person name="Kellner H."/>
            <person name="Castanera R."/>
            <person name="Alfaro M."/>
            <person name="Ramirez L."/>
            <person name="Pisabarro A.G."/>
            <person name="Kuo A."/>
            <person name="Tritt A."/>
            <person name="Lipzen A."/>
            <person name="He G."/>
            <person name="Yan M."/>
            <person name="Ng V."/>
            <person name="Cullen D."/>
            <person name="Martin F."/>
            <person name="Rosso M.-N."/>
            <person name="Henrissat B."/>
            <person name="Hibbett D."/>
            <person name="Martinez A.T."/>
            <person name="Grigoriev I.V."/>
        </authorList>
    </citation>
    <scope>NUCLEOTIDE SEQUENCE</scope>
    <source>
        <strain evidence="1">ATCC 90797</strain>
    </source>
</reference>
<dbReference type="AlphaFoldDB" id="A0A9P5ZR78"/>
<comment type="caution">
    <text evidence="1">The sequence shown here is derived from an EMBL/GenBank/DDBJ whole genome shotgun (WGS) entry which is preliminary data.</text>
</comment>
<protein>
    <submittedName>
        <fullName evidence="1">Uncharacterized protein</fullName>
    </submittedName>
</protein>
<sequence length="565" mass="63739">MWWTPKEAELSPNPLAHRRFSVGRIHLTAFEDCVSKLIAEFLKDVTALQMEANSQWVNMLVNQLQIWFNRLSTFATTFSNILFLVAKVQRCWLDLRAYIDYMILFKQELAKLRSSIAKFPLCHQFISAITDNQTVAEEFASVGIPVWLLRDLSEFSTNTRIKTVVPLQETSTSIQPFPRVSCSIFIGPSNSAAKYDAIYKYACQHFSSVHKADPLAPLLLAADYTLVDEWPTKHFKAQALPVPNEKDIAKFHPVDHPFWPLMLPAWRDALAAVDHLNSRVITEWKLDDSGYRFPDSHLFVPSTFGDSITANTHVSSYYITWVNYQDAIWLAQSCPASPCHTTSKWQELLLLSMKEAGCLSFKANSGTEGRLTEMTTLLQQWVAKNQVMLAITNCTSAKIHGYTLTLDVLPTADVACMIVYVLCKLNFRSELCTLNAYMHTPSSLHCKAPEHNILLGYCFLGWLPGVAGGNILTVSQDDGLTRLCASTFKEQQKFILALAQVMSSWRNAPLIIRNRVLGQSATSISYVDANLEHTCAAFYTPSFFDRFARVPTVPCYLPACLPYKQ</sequence>
<evidence type="ECO:0000313" key="2">
    <source>
        <dbReference type="Proteomes" id="UP000807025"/>
    </source>
</evidence>
<dbReference type="Proteomes" id="UP000807025">
    <property type="component" value="Unassembled WGS sequence"/>
</dbReference>